<dbReference type="GO" id="GO:0005737">
    <property type="term" value="C:cytoplasm"/>
    <property type="evidence" value="ECO:0007669"/>
    <property type="project" value="TreeGrafter"/>
</dbReference>
<sequence>MERKCQFLEEVVVRYCKAYPVKKMIPRSNLAKEDPCVGCPERCPVYQKFIGDQKTESKEEAFMGKTEVKECIWMKAGVVSYRLCTRNYDCKSCEFDQALMSQTAYGEQPVIAQAIEKLRSLPGDKRMCRYYLTGDLSYKICSNNYECWHCPVDQMISDLTDSHPLILRRRAREIKPQKICGFVLNPDVYYHPNHLWVKVEKEGTVRLGIDDFAAKLFGEITEVSLPREGEMIKSGETDLLFRIGKKEVKIPLPISGEVKRINREVVDQPKFITQEPYEKGWLFSVLSEDIADFLINCLRGNSAEKWIQDEFEELQQILKKECEITISDGGELVSNFTTKLTPETWERLIEKFLKSKQWRKDD</sequence>
<dbReference type="Pfam" id="PF01597">
    <property type="entry name" value="GCV_H"/>
    <property type="match status" value="1"/>
</dbReference>
<proteinExistence type="predicted"/>
<dbReference type="GO" id="GO:0019464">
    <property type="term" value="P:glycine decarboxylation via glycine cleavage system"/>
    <property type="evidence" value="ECO:0007669"/>
    <property type="project" value="InterPro"/>
</dbReference>
<evidence type="ECO:0000313" key="2">
    <source>
        <dbReference type="EMBL" id="HGE99156.1"/>
    </source>
</evidence>
<dbReference type="CDD" id="cd06848">
    <property type="entry name" value="GCS_H"/>
    <property type="match status" value="1"/>
</dbReference>
<comment type="caution">
    <text evidence="2">The sequence shown here is derived from an EMBL/GenBank/DDBJ whole genome shotgun (WGS) entry which is preliminary data.</text>
</comment>
<dbReference type="PANTHER" id="PTHR11715:SF3">
    <property type="entry name" value="GLYCINE CLEAVAGE SYSTEM H PROTEIN-RELATED"/>
    <property type="match status" value="1"/>
</dbReference>
<dbReference type="AlphaFoldDB" id="A0A7C3YSQ1"/>
<organism evidence="2">
    <name type="scientific">candidate division WOR-3 bacterium</name>
    <dbReference type="NCBI Taxonomy" id="2052148"/>
    <lineage>
        <taxon>Bacteria</taxon>
        <taxon>Bacteria division WOR-3</taxon>
    </lineage>
</organism>
<dbReference type="InterPro" id="IPR033753">
    <property type="entry name" value="GCV_H/Fam206"/>
</dbReference>
<accession>A0A7C3YSQ1</accession>
<dbReference type="SUPFAM" id="SSF51230">
    <property type="entry name" value="Single hybrid motif"/>
    <property type="match status" value="1"/>
</dbReference>
<name>A0A7C3YSQ1_UNCW3</name>
<reference evidence="2" key="1">
    <citation type="journal article" date="2020" name="mSystems">
        <title>Genome- and Community-Level Interaction Insights into Carbon Utilization and Element Cycling Functions of Hydrothermarchaeota in Hydrothermal Sediment.</title>
        <authorList>
            <person name="Zhou Z."/>
            <person name="Liu Y."/>
            <person name="Xu W."/>
            <person name="Pan J."/>
            <person name="Luo Z.H."/>
            <person name="Li M."/>
        </authorList>
    </citation>
    <scope>NUCLEOTIDE SEQUENCE [LARGE SCALE GENOMIC DNA]</scope>
    <source>
        <strain evidence="2">SpSt-906</strain>
    </source>
</reference>
<dbReference type="EMBL" id="DTMQ01000020">
    <property type="protein sequence ID" value="HGE99156.1"/>
    <property type="molecule type" value="Genomic_DNA"/>
</dbReference>
<dbReference type="GO" id="GO:0005960">
    <property type="term" value="C:glycine cleavage complex"/>
    <property type="evidence" value="ECO:0007669"/>
    <property type="project" value="InterPro"/>
</dbReference>
<dbReference type="InterPro" id="IPR011053">
    <property type="entry name" value="Single_hybrid_motif"/>
</dbReference>
<dbReference type="InterPro" id="IPR002930">
    <property type="entry name" value="GCV_H"/>
</dbReference>
<protein>
    <submittedName>
        <fullName evidence="2">Glycine cleavage system protein H</fullName>
    </submittedName>
</protein>
<keyword evidence="1" id="KW-0450">Lipoyl</keyword>
<dbReference type="Gene3D" id="2.40.50.100">
    <property type="match status" value="1"/>
</dbReference>
<dbReference type="PANTHER" id="PTHR11715">
    <property type="entry name" value="GLYCINE CLEAVAGE SYSTEM H PROTEIN"/>
    <property type="match status" value="1"/>
</dbReference>
<dbReference type="GO" id="GO:0009249">
    <property type="term" value="P:protein lipoylation"/>
    <property type="evidence" value="ECO:0007669"/>
    <property type="project" value="TreeGrafter"/>
</dbReference>
<gene>
    <name evidence="2" type="ORF">ENX07_03690</name>
</gene>
<evidence type="ECO:0000256" key="1">
    <source>
        <dbReference type="ARBA" id="ARBA00022823"/>
    </source>
</evidence>